<dbReference type="KEGG" id="tsq:D3A95_00945"/>
<feature type="domain" description="J" evidence="5">
    <location>
        <begin position="17"/>
        <end position="86"/>
    </location>
</feature>
<keyword evidence="1" id="KW-0677">Repeat</keyword>
<dbReference type="SMART" id="SM00028">
    <property type="entry name" value="TPR"/>
    <property type="match status" value="2"/>
</dbReference>
<dbReference type="Pfam" id="PF13414">
    <property type="entry name" value="TPR_11"/>
    <property type="match status" value="1"/>
</dbReference>
<name>A0A7D6ES13_9CYAN</name>
<keyword evidence="7" id="KW-1185">Reference proteome</keyword>
<evidence type="ECO:0000313" key="6">
    <source>
        <dbReference type="EMBL" id="QLL29647.1"/>
    </source>
</evidence>
<evidence type="ECO:0000259" key="5">
    <source>
        <dbReference type="PROSITE" id="PS50076"/>
    </source>
</evidence>
<dbReference type="CDD" id="cd06257">
    <property type="entry name" value="DnaJ"/>
    <property type="match status" value="1"/>
</dbReference>
<dbReference type="PANTHER" id="PTHR45188">
    <property type="entry name" value="DNAJ PROTEIN P58IPK HOMOLOG"/>
    <property type="match status" value="1"/>
</dbReference>
<evidence type="ECO:0000256" key="2">
    <source>
        <dbReference type="ARBA" id="ARBA00022803"/>
    </source>
</evidence>
<dbReference type="AlphaFoldDB" id="A0A7D6ES13"/>
<dbReference type="SUPFAM" id="SSF46565">
    <property type="entry name" value="Chaperone J-domain"/>
    <property type="match status" value="1"/>
</dbReference>
<dbReference type="InterPro" id="IPR019734">
    <property type="entry name" value="TPR_rpt"/>
</dbReference>
<reference evidence="7" key="1">
    <citation type="submission" date="2018-09" db="EMBL/GenBank/DDBJ databases">
        <title>Complete genome sequence of thermophilic cyanobacteria strain Thermosynechococcus elongatus PKUAC-SCTE542.</title>
        <authorList>
            <person name="Liang Y."/>
            <person name="Tang J."/>
            <person name="Daroch M."/>
        </authorList>
    </citation>
    <scope>NUCLEOTIDE SEQUENCE [LARGE SCALE GENOMIC DNA]</scope>
    <source>
        <strain evidence="7">E542</strain>
    </source>
</reference>
<dbReference type="PRINTS" id="PR00625">
    <property type="entry name" value="JDOMAIN"/>
</dbReference>
<gene>
    <name evidence="6" type="ORF">D3A95_00945</name>
</gene>
<proteinExistence type="predicted"/>
<dbReference type="InterPro" id="IPR001623">
    <property type="entry name" value="DnaJ_domain"/>
</dbReference>
<dbReference type="Pfam" id="PF00226">
    <property type="entry name" value="DnaJ"/>
    <property type="match status" value="1"/>
</dbReference>
<dbReference type="SMART" id="SM00271">
    <property type="entry name" value="DnaJ"/>
    <property type="match status" value="1"/>
</dbReference>
<organism evidence="6 7">
    <name type="scientific">Thermosynechococcus sichuanensis E542</name>
    <dbReference type="NCBI Taxonomy" id="2016101"/>
    <lineage>
        <taxon>Bacteria</taxon>
        <taxon>Bacillati</taxon>
        <taxon>Cyanobacteriota</taxon>
        <taxon>Cyanophyceae</taxon>
        <taxon>Acaryochloridales</taxon>
        <taxon>Thermosynechococcaceae</taxon>
        <taxon>Thermosynechococcus</taxon>
        <taxon>Thermosynechococcus sichuanensis</taxon>
    </lineage>
</organism>
<dbReference type="PROSITE" id="PS50076">
    <property type="entry name" value="DNAJ_2"/>
    <property type="match status" value="1"/>
</dbReference>
<protein>
    <submittedName>
        <fullName evidence="6">DnaJ domain-containing protein</fullName>
    </submittedName>
</protein>
<keyword evidence="2 3" id="KW-0802">TPR repeat</keyword>
<accession>A0A7D6ES13</accession>
<sequence>MPFEINHGLGRFNSKRDLHAALGIPLSAAPAEIRKRYLKIAKTLHPDSRDDESGKKMASDLLSKFVNPAYEVLSQEKEREEYQVILRLLEKQLLTANIVPTPTFDMAREVFNAANVEEAYQKALNTLAQDQYKDLNNVLKISEQISELNLIYLWRSAGGKATAATPTVSTPAPPAKADETQVRATPAAVTGMTPPQEAPKTDQFTEQYFRRAEELFNKGIYLEAIKELKDALKIDPRSARCNALLGKVYLQQGSLSMAKIHFNQALKLNPQEVMAIQGLEAISKRERKAQQQQKNTEPPKPEKKKSSFFGLFGKK</sequence>
<evidence type="ECO:0000313" key="7">
    <source>
        <dbReference type="Proteomes" id="UP000261812"/>
    </source>
</evidence>
<dbReference type="InterPro" id="IPR036869">
    <property type="entry name" value="J_dom_sf"/>
</dbReference>
<evidence type="ECO:0000256" key="3">
    <source>
        <dbReference type="PROSITE-ProRule" id="PRU00339"/>
    </source>
</evidence>
<feature type="repeat" description="TPR" evidence="3">
    <location>
        <begin position="239"/>
        <end position="272"/>
    </location>
</feature>
<feature type="repeat" description="TPR" evidence="3">
    <location>
        <begin position="205"/>
        <end position="238"/>
    </location>
</feature>
<dbReference type="EMBL" id="CP032152">
    <property type="protein sequence ID" value="QLL29647.1"/>
    <property type="molecule type" value="Genomic_DNA"/>
</dbReference>
<dbReference type="Gene3D" id="1.25.40.10">
    <property type="entry name" value="Tetratricopeptide repeat domain"/>
    <property type="match status" value="1"/>
</dbReference>
<dbReference type="Proteomes" id="UP000261812">
    <property type="component" value="Chromosome"/>
</dbReference>
<dbReference type="SUPFAM" id="SSF48452">
    <property type="entry name" value="TPR-like"/>
    <property type="match status" value="1"/>
</dbReference>
<dbReference type="InterPro" id="IPR011990">
    <property type="entry name" value="TPR-like_helical_dom_sf"/>
</dbReference>
<evidence type="ECO:0000256" key="1">
    <source>
        <dbReference type="ARBA" id="ARBA00022737"/>
    </source>
</evidence>
<evidence type="ECO:0000256" key="4">
    <source>
        <dbReference type="SAM" id="MobiDB-lite"/>
    </source>
</evidence>
<dbReference type="PANTHER" id="PTHR45188:SF2">
    <property type="entry name" value="DNAJ HOMOLOG SUBFAMILY C MEMBER 7"/>
    <property type="match status" value="1"/>
</dbReference>
<dbReference type="Gene3D" id="1.10.287.110">
    <property type="entry name" value="DnaJ domain"/>
    <property type="match status" value="1"/>
</dbReference>
<dbReference type="PROSITE" id="PS50005">
    <property type="entry name" value="TPR"/>
    <property type="match status" value="2"/>
</dbReference>
<dbReference type="RefSeq" id="WP_181495554.1">
    <property type="nucleotide sequence ID" value="NZ_CP032152.1"/>
</dbReference>
<feature type="region of interest" description="Disordered" evidence="4">
    <location>
        <begin position="284"/>
        <end position="315"/>
    </location>
</feature>